<evidence type="ECO:0000313" key="7">
    <source>
        <dbReference type="Proteomes" id="UP000322634"/>
    </source>
</evidence>
<keyword evidence="7" id="KW-1185">Reference proteome</keyword>
<dbReference type="InterPro" id="IPR027417">
    <property type="entry name" value="P-loop_NTPase"/>
</dbReference>
<proteinExistence type="predicted"/>
<dbReference type="InterPro" id="IPR003439">
    <property type="entry name" value="ABC_transporter-like_ATP-bd"/>
</dbReference>
<evidence type="ECO:0000256" key="1">
    <source>
        <dbReference type="ARBA" id="ARBA00022448"/>
    </source>
</evidence>
<dbReference type="EMBL" id="VSFF01000015">
    <property type="protein sequence ID" value="TYC09070.1"/>
    <property type="molecule type" value="Genomic_DNA"/>
</dbReference>
<dbReference type="InterPro" id="IPR003593">
    <property type="entry name" value="AAA+_ATPase"/>
</dbReference>
<comment type="caution">
    <text evidence="6">The sequence shown here is derived from an EMBL/GenBank/DDBJ whole genome shotgun (WGS) entry which is preliminary data.</text>
</comment>
<reference evidence="6 7" key="1">
    <citation type="submission" date="2019-08" db="EMBL/GenBank/DDBJ databases">
        <title>Actinomadura sp. nov. CYP1-5 isolated from mountain soil.</title>
        <authorList>
            <person name="Songsumanus A."/>
            <person name="Kuncharoen N."/>
            <person name="Kudo T."/>
            <person name="Yuki M."/>
            <person name="Igarashi Y."/>
            <person name="Tanasupawat S."/>
        </authorList>
    </citation>
    <scope>NUCLEOTIDE SEQUENCE [LARGE SCALE GENOMIC DNA]</scope>
    <source>
        <strain evidence="6 7">GKU157</strain>
    </source>
</reference>
<dbReference type="CDD" id="cd03214">
    <property type="entry name" value="ABC_Iron-Siderophores_B12_Hemin"/>
    <property type="match status" value="1"/>
</dbReference>
<keyword evidence="1" id="KW-0813">Transport</keyword>
<dbReference type="GO" id="GO:0016887">
    <property type="term" value="F:ATP hydrolysis activity"/>
    <property type="evidence" value="ECO:0007669"/>
    <property type="project" value="InterPro"/>
</dbReference>
<dbReference type="AlphaFoldDB" id="A0A5D0TUH0"/>
<dbReference type="FunFam" id="3.40.50.300:FF:000134">
    <property type="entry name" value="Iron-enterobactin ABC transporter ATP-binding protein"/>
    <property type="match status" value="1"/>
</dbReference>
<name>A0A5D0TUH0_9ACTN</name>
<sequence length="287" mass="29692">MTGARVTGARGVIGGLGRRARPPRPVPAGAAAIEVRGLRVERGARTVLDGVDLTVRTGEVLALVGPNGAGKSTLLAAVGGDVASTGDVAVDGAPLASWSHAELAMRRAILLQRQAVSFPFTVAQVVAMGRAPWAGTPLEDDDEAAIGEAMRQTDVAGFAGRPYPRLSGGEQARVALARVLAQRTGALLLDEPTAALDLHHQEMVFEVVRERAASGAAVVAVVHDLGLAAAHADRVAVLADGRLAACGPPADVLTAELLSEVYRHDIEVVPHPRTGRPLILPRRPGPD</sequence>
<dbReference type="RefSeq" id="WP_148354688.1">
    <property type="nucleotide sequence ID" value="NZ_JBHSBF010000032.1"/>
</dbReference>
<dbReference type="PROSITE" id="PS00211">
    <property type="entry name" value="ABC_TRANSPORTER_1"/>
    <property type="match status" value="1"/>
</dbReference>
<gene>
    <name evidence="6" type="ORF">FXF65_36805</name>
</gene>
<dbReference type="SMART" id="SM00382">
    <property type="entry name" value="AAA"/>
    <property type="match status" value="1"/>
</dbReference>
<organism evidence="6 7">
    <name type="scientific">Actinomadura syzygii</name>
    <dbReference type="NCBI Taxonomy" id="1427538"/>
    <lineage>
        <taxon>Bacteria</taxon>
        <taxon>Bacillati</taxon>
        <taxon>Actinomycetota</taxon>
        <taxon>Actinomycetes</taxon>
        <taxon>Streptosporangiales</taxon>
        <taxon>Thermomonosporaceae</taxon>
        <taxon>Actinomadura</taxon>
    </lineage>
</organism>
<evidence type="ECO:0000256" key="4">
    <source>
        <dbReference type="ARBA" id="ARBA00022967"/>
    </source>
</evidence>
<dbReference type="OrthoDB" id="3475572at2"/>
<evidence type="ECO:0000313" key="6">
    <source>
        <dbReference type="EMBL" id="TYC09070.1"/>
    </source>
</evidence>
<dbReference type="Proteomes" id="UP000322634">
    <property type="component" value="Unassembled WGS sequence"/>
</dbReference>
<dbReference type="InterPro" id="IPR017871">
    <property type="entry name" value="ABC_transporter-like_CS"/>
</dbReference>
<dbReference type="SUPFAM" id="SSF52540">
    <property type="entry name" value="P-loop containing nucleoside triphosphate hydrolases"/>
    <property type="match status" value="1"/>
</dbReference>
<keyword evidence="3 6" id="KW-0067">ATP-binding</keyword>
<dbReference type="GO" id="GO:0005524">
    <property type="term" value="F:ATP binding"/>
    <property type="evidence" value="ECO:0007669"/>
    <property type="project" value="UniProtKB-KW"/>
</dbReference>
<evidence type="ECO:0000256" key="3">
    <source>
        <dbReference type="ARBA" id="ARBA00022840"/>
    </source>
</evidence>
<accession>A0A5D0TUH0</accession>
<evidence type="ECO:0000256" key="2">
    <source>
        <dbReference type="ARBA" id="ARBA00022741"/>
    </source>
</evidence>
<keyword evidence="4" id="KW-1278">Translocase</keyword>
<dbReference type="PANTHER" id="PTHR42794:SF1">
    <property type="entry name" value="HEMIN IMPORT ATP-BINDING PROTEIN HMUV"/>
    <property type="match status" value="1"/>
</dbReference>
<evidence type="ECO:0000259" key="5">
    <source>
        <dbReference type="PROSITE" id="PS50893"/>
    </source>
</evidence>
<dbReference type="PANTHER" id="PTHR42794">
    <property type="entry name" value="HEMIN IMPORT ATP-BINDING PROTEIN HMUV"/>
    <property type="match status" value="1"/>
</dbReference>
<dbReference type="Gene3D" id="3.40.50.300">
    <property type="entry name" value="P-loop containing nucleotide triphosphate hydrolases"/>
    <property type="match status" value="1"/>
</dbReference>
<dbReference type="NCBIfam" id="NF010068">
    <property type="entry name" value="PRK13548.1"/>
    <property type="match status" value="1"/>
</dbReference>
<dbReference type="PROSITE" id="PS50893">
    <property type="entry name" value="ABC_TRANSPORTER_2"/>
    <property type="match status" value="1"/>
</dbReference>
<protein>
    <submittedName>
        <fullName evidence="6">Heme ABC transporter ATP-binding protein</fullName>
    </submittedName>
</protein>
<feature type="domain" description="ABC transporter" evidence="5">
    <location>
        <begin position="33"/>
        <end position="265"/>
    </location>
</feature>
<dbReference type="Pfam" id="PF00005">
    <property type="entry name" value="ABC_tran"/>
    <property type="match status" value="1"/>
</dbReference>
<keyword evidence="2" id="KW-0547">Nucleotide-binding</keyword>